<proteinExistence type="predicted"/>
<dbReference type="EMBL" id="JAQQWM010000004">
    <property type="protein sequence ID" value="KAK8068244.1"/>
    <property type="molecule type" value="Genomic_DNA"/>
</dbReference>
<evidence type="ECO:0000313" key="1">
    <source>
        <dbReference type="EMBL" id="KAK8068244.1"/>
    </source>
</evidence>
<name>A0ABR1VAK8_9PEZI</name>
<evidence type="ECO:0000313" key="2">
    <source>
        <dbReference type="Proteomes" id="UP001446871"/>
    </source>
</evidence>
<keyword evidence="2" id="KW-1185">Reference proteome</keyword>
<accession>A0ABR1VAK8</accession>
<reference evidence="1 2" key="1">
    <citation type="submission" date="2023-01" db="EMBL/GenBank/DDBJ databases">
        <title>Analysis of 21 Apiospora genomes using comparative genomics revels a genus with tremendous synthesis potential of carbohydrate active enzymes and secondary metabolites.</title>
        <authorList>
            <person name="Sorensen T."/>
        </authorList>
    </citation>
    <scope>NUCLEOTIDE SEQUENCE [LARGE SCALE GENOMIC DNA]</scope>
    <source>
        <strain evidence="1 2">CBS 83171</strain>
    </source>
</reference>
<protein>
    <submittedName>
        <fullName evidence="1">Uncharacterized protein</fullName>
    </submittedName>
</protein>
<sequence>MTSQPKFFRNCSTHLHFSFPEQEHKNERVDDFPVKKAKRLFLAAQVFEKAIDDLMPNGYKNRRYAKSLQMPSHESSSYCLSDVAGIPKRLAGVVNCVLDYTEDPNGKCKESRYFKWNCFSFVPQLHYRTLEFRQMPPALSSRDVELWIHFAVGFIRAALAVDEASIDKAIDDAVEAGNDAPIYALYFDEGTLPADLVALKAFMGHKLPLEMTNFWDELTNIKEKIDTFFELGNVLEKMERVFGTRNWRERRPY</sequence>
<organism evidence="1 2">
    <name type="scientific">Apiospora saccharicola</name>
    <dbReference type="NCBI Taxonomy" id="335842"/>
    <lineage>
        <taxon>Eukaryota</taxon>
        <taxon>Fungi</taxon>
        <taxon>Dikarya</taxon>
        <taxon>Ascomycota</taxon>
        <taxon>Pezizomycotina</taxon>
        <taxon>Sordariomycetes</taxon>
        <taxon>Xylariomycetidae</taxon>
        <taxon>Amphisphaeriales</taxon>
        <taxon>Apiosporaceae</taxon>
        <taxon>Apiospora</taxon>
    </lineage>
</organism>
<comment type="caution">
    <text evidence="1">The sequence shown here is derived from an EMBL/GenBank/DDBJ whole genome shotgun (WGS) entry which is preliminary data.</text>
</comment>
<dbReference type="Proteomes" id="UP001446871">
    <property type="component" value="Unassembled WGS sequence"/>
</dbReference>
<gene>
    <name evidence="1" type="ORF">PG996_007356</name>
</gene>